<evidence type="ECO:0000313" key="3">
    <source>
        <dbReference type="Proteomes" id="UP000324738"/>
    </source>
</evidence>
<organism evidence="2 3">
    <name type="scientific">Aureimonas fodinaquatilis</name>
    <dbReference type="NCBI Taxonomy" id="2565783"/>
    <lineage>
        <taxon>Bacteria</taxon>
        <taxon>Pseudomonadati</taxon>
        <taxon>Pseudomonadota</taxon>
        <taxon>Alphaproteobacteria</taxon>
        <taxon>Hyphomicrobiales</taxon>
        <taxon>Aurantimonadaceae</taxon>
        <taxon>Aureimonas</taxon>
    </lineage>
</organism>
<dbReference type="PROSITE" id="PS51257">
    <property type="entry name" value="PROKAR_LIPOPROTEIN"/>
    <property type="match status" value="1"/>
</dbReference>
<dbReference type="OrthoDB" id="7948789at2"/>
<reference evidence="2 3" key="1">
    <citation type="submission" date="2019-08" db="EMBL/GenBank/DDBJ databases">
        <title>Aureimonas fodiniaquatilis sp. nov., isolated from a coal mine wastewater.</title>
        <authorList>
            <person name="Kim W."/>
        </authorList>
    </citation>
    <scope>NUCLEOTIDE SEQUENCE [LARGE SCALE GENOMIC DNA]</scope>
    <source>
        <strain evidence="2 3">CAU 1482</strain>
    </source>
</reference>
<protein>
    <submittedName>
        <fullName evidence="2">Cellulose biosynthesis protein BcsN</fullName>
    </submittedName>
</protein>
<sequence length="334" mass="34958">MSWHSLKPWHQTALCLLGAITMLSGCTTTTPELASSYRYVPPEGAFITPAPGGPAMLSVVERRYSNATEQKIILAAEGGQSGENYINVSLFTPVGIAAPGANDSTLSDQPLRSSEVVKEIHAALPGVPMRQAGAYVQNQYGPFSYAVGRAGSGDVCIYTWQRITGTDNTTLIMRARGTIQLRMRLCSPNQSEEQLLQYMYGFTINAFIGNFQWNPYGDPMGPDERLGKSGQPIFPVAGGGFNSVLPNAEPAPVAAPAQPARRAAARSAPAQQTVTPAPLPQPTGPAVPLPPAASAPAAPQPAAAAPPPPPTTTNARPAARLCLPSASGDSVECN</sequence>
<dbReference type="RefSeq" id="WP_149301395.1">
    <property type="nucleotide sequence ID" value="NZ_VTWH01000005.1"/>
</dbReference>
<dbReference type="Pfam" id="PF17038">
    <property type="entry name" value="CBP_BcsN"/>
    <property type="match status" value="1"/>
</dbReference>
<proteinExistence type="predicted"/>
<dbReference type="InterPro" id="IPR031482">
    <property type="entry name" value="CBP_BcsN"/>
</dbReference>
<gene>
    <name evidence="2" type="primary">bcsN</name>
    <name evidence="2" type="ORF">FPY71_16245</name>
</gene>
<feature type="compositionally biased region" description="Pro residues" evidence="1">
    <location>
        <begin position="277"/>
        <end position="293"/>
    </location>
</feature>
<name>A0A5B0DPP2_9HYPH</name>
<dbReference type="Proteomes" id="UP000324738">
    <property type="component" value="Unassembled WGS sequence"/>
</dbReference>
<evidence type="ECO:0000313" key="2">
    <source>
        <dbReference type="EMBL" id="KAA0968446.1"/>
    </source>
</evidence>
<feature type="compositionally biased region" description="Low complexity" evidence="1">
    <location>
        <begin position="250"/>
        <end position="272"/>
    </location>
</feature>
<keyword evidence="3" id="KW-1185">Reference proteome</keyword>
<feature type="compositionally biased region" description="Low complexity" evidence="1">
    <location>
        <begin position="294"/>
        <end position="303"/>
    </location>
</feature>
<dbReference type="AlphaFoldDB" id="A0A5B0DPP2"/>
<comment type="caution">
    <text evidence="2">The sequence shown here is derived from an EMBL/GenBank/DDBJ whole genome shotgun (WGS) entry which is preliminary data.</text>
</comment>
<evidence type="ECO:0000256" key="1">
    <source>
        <dbReference type="SAM" id="MobiDB-lite"/>
    </source>
</evidence>
<accession>A0A5B0DPP2</accession>
<feature type="region of interest" description="Disordered" evidence="1">
    <location>
        <begin position="250"/>
        <end position="334"/>
    </location>
</feature>
<dbReference type="EMBL" id="VTWH01000005">
    <property type="protein sequence ID" value="KAA0968446.1"/>
    <property type="molecule type" value="Genomic_DNA"/>
</dbReference>